<dbReference type="PANTHER" id="PTHR30509:SF9">
    <property type="entry name" value="MULTIDRUG RESISTANCE PROTEIN MDTO"/>
    <property type="match status" value="1"/>
</dbReference>
<feature type="domain" description="Integral membrane bound transporter" evidence="8">
    <location>
        <begin position="393"/>
        <end position="514"/>
    </location>
</feature>
<comment type="subcellular location">
    <subcellularLocation>
        <location evidence="1">Cell membrane</location>
        <topology evidence="1">Multi-pass membrane protein</topology>
    </subcellularLocation>
</comment>
<evidence type="ECO:0000256" key="2">
    <source>
        <dbReference type="ARBA" id="ARBA00022475"/>
    </source>
</evidence>
<evidence type="ECO:0000256" key="7">
    <source>
        <dbReference type="SAM" id="Phobius"/>
    </source>
</evidence>
<dbReference type="InterPro" id="IPR049453">
    <property type="entry name" value="Memb_transporter_dom"/>
</dbReference>
<protein>
    <submittedName>
        <fullName evidence="9">FUSC family protein</fullName>
    </submittedName>
</protein>
<feature type="transmembrane region" description="Helical" evidence="7">
    <location>
        <begin position="500"/>
        <end position="519"/>
    </location>
</feature>
<feature type="transmembrane region" description="Helical" evidence="7">
    <location>
        <begin position="98"/>
        <end position="117"/>
    </location>
</feature>
<dbReference type="RefSeq" id="WP_165335236.1">
    <property type="nucleotide sequence ID" value="NZ_JAAKZW010000172.1"/>
</dbReference>
<feature type="transmembrane region" description="Helical" evidence="7">
    <location>
        <begin position="40"/>
        <end position="62"/>
    </location>
</feature>
<keyword evidence="3 7" id="KW-0812">Transmembrane</keyword>
<comment type="caution">
    <text evidence="9">The sequence shown here is derived from an EMBL/GenBank/DDBJ whole genome shotgun (WGS) entry which is preliminary data.</text>
</comment>
<evidence type="ECO:0000256" key="6">
    <source>
        <dbReference type="ARBA" id="ARBA00043993"/>
    </source>
</evidence>
<dbReference type="GO" id="GO:0005886">
    <property type="term" value="C:plasma membrane"/>
    <property type="evidence" value="ECO:0007669"/>
    <property type="project" value="UniProtKB-SubCell"/>
</dbReference>
<comment type="similarity">
    <text evidence="6">Belongs to the YccS/YhfK family.</text>
</comment>
<sequence>MGWTNTLKDAARSGLRVERTRLEPLVTLRATAGLALSGGLALWLFGGTAAAGAAYGALLGGIAVFQRSWRPDPLLPVVSALTLGVTTFLSYLTGGHLLLFLALLALWAFLGGMAWSLGANAGSLGTTNAAVMLVTVALPVGVTQALGQAALMVGGGLVQAALVVLFPIRRWGRHRDALADALSAEADYARRLRDDPAAPFTPGPFAQARDAATLSARHARRRPAELHGARGLAEQIRPVLGTLADPSVTGLGLARERVDALLAAAATLLDATADAIRHGRPPELPPQALAALEIPSSGPVLTGPAHQAAGRLRALLHDVVDTAGGRHGGDEVVGAGSDGPVAAAGDRAGTLVLPSAADQFRGALATVRGQLHRDSPVFRHAVRLTAVMVVGELIGRALPFGHGYWVPLVGALILRPGFSQTYSRAAARLGGTVLGLVIAGAIVELAHPGQALAAVLSVVCGGLILLFMYTGYAPVQAAASGYTVFTLGMAGVGLDQSVPARLVLTLIGGGLAMLAYALYPSWETPRLRTRLADWIHADLGYAATVVRHYAEPTERSARETREAVLTARSALLAWRDAVALAAKEPVRDRGLSHTTEDGAERALYEAARITMLLEAHVPAPGAPPVPAAAALAAALQQSADDAAQAVRDRRVPTWEPVRTALADWHGEGATSEMVHRTGTLLLTSLSELSTALECASPPVPLS</sequence>
<dbReference type="Proteomes" id="UP000481109">
    <property type="component" value="Unassembled WGS sequence"/>
</dbReference>
<proteinExistence type="inferred from homology"/>
<feature type="transmembrane region" description="Helical" evidence="7">
    <location>
        <begin position="74"/>
        <end position="92"/>
    </location>
</feature>
<name>A0A6G4XQT7_9ACTN</name>
<evidence type="ECO:0000256" key="4">
    <source>
        <dbReference type="ARBA" id="ARBA00022989"/>
    </source>
</evidence>
<dbReference type="PANTHER" id="PTHR30509">
    <property type="entry name" value="P-HYDROXYBENZOIC ACID EFFLUX PUMP SUBUNIT-RELATED"/>
    <property type="match status" value="1"/>
</dbReference>
<reference evidence="9 10" key="1">
    <citation type="submission" date="2020-02" db="EMBL/GenBank/DDBJ databases">
        <title>Whole-genome analyses of novel actinobacteria.</title>
        <authorList>
            <person name="Sahin N."/>
            <person name="Tokatli A."/>
        </authorList>
    </citation>
    <scope>NUCLEOTIDE SEQUENCE [LARGE SCALE GENOMIC DNA]</scope>
    <source>
        <strain evidence="9 10">YC504</strain>
    </source>
</reference>
<evidence type="ECO:0000259" key="8">
    <source>
        <dbReference type="Pfam" id="PF13515"/>
    </source>
</evidence>
<dbReference type="AlphaFoldDB" id="A0A6G4XQT7"/>
<evidence type="ECO:0000256" key="5">
    <source>
        <dbReference type="ARBA" id="ARBA00023136"/>
    </source>
</evidence>
<organism evidence="9 10">
    <name type="scientific">Streptomyces mesophilus</name>
    <dbReference type="NCBI Taxonomy" id="1775132"/>
    <lineage>
        <taxon>Bacteria</taxon>
        <taxon>Bacillati</taxon>
        <taxon>Actinomycetota</taxon>
        <taxon>Actinomycetes</taxon>
        <taxon>Kitasatosporales</taxon>
        <taxon>Streptomycetaceae</taxon>
        <taxon>Streptomyces</taxon>
    </lineage>
</organism>
<feature type="transmembrane region" description="Helical" evidence="7">
    <location>
        <begin position="449"/>
        <end position="468"/>
    </location>
</feature>
<feature type="transmembrane region" description="Helical" evidence="7">
    <location>
        <begin position="148"/>
        <end position="168"/>
    </location>
</feature>
<evidence type="ECO:0000256" key="1">
    <source>
        <dbReference type="ARBA" id="ARBA00004651"/>
    </source>
</evidence>
<keyword evidence="5 7" id="KW-0472">Membrane</keyword>
<evidence type="ECO:0000313" key="9">
    <source>
        <dbReference type="EMBL" id="NGO79798.1"/>
    </source>
</evidence>
<accession>A0A6G4XQT7</accession>
<keyword evidence="2" id="KW-1003">Cell membrane</keyword>
<evidence type="ECO:0000313" key="10">
    <source>
        <dbReference type="Proteomes" id="UP000481109"/>
    </source>
</evidence>
<dbReference type="EMBL" id="JAAKZW010000172">
    <property type="protein sequence ID" value="NGO79798.1"/>
    <property type="molecule type" value="Genomic_DNA"/>
</dbReference>
<keyword evidence="4 7" id="KW-1133">Transmembrane helix</keyword>
<dbReference type="Pfam" id="PF13515">
    <property type="entry name" value="FUSC_2"/>
    <property type="match status" value="1"/>
</dbReference>
<feature type="transmembrane region" description="Helical" evidence="7">
    <location>
        <begin position="425"/>
        <end position="443"/>
    </location>
</feature>
<keyword evidence="10" id="KW-1185">Reference proteome</keyword>
<evidence type="ECO:0000256" key="3">
    <source>
        <dbReference type="ARBA" id="ARBA00022692"/>
    </source>
</evidence>
<gene>
    <name evidence="9" type="ORF">G6045_29685</name>
</gene>